<dbReference type="PANTHER" id="PTHR30273:SF2">
    <property type="entry name" value="PROTEIN FECR"/>
    <property type="match status" value="1"/>
</dbReference>
<dbReference type="Pfam" id="PF04773">
    <property type="entry name" value="FecR"/>
    <property type="match status" value="1"/>
</dbReference>
<proteinExistence type="predicted"/>
<dbReference type="PIRSF" id="PIRSF018266">
    <property type="entry name" value="FecR"/>
    <property type="match status" value="1"/>
</dbReference>
<name>A0A940IG33_9BACT</name>
<gene>
    <name evidence="4" type="ORF">IAC07_05650</name>
</gene>
<dbReference type="GO" id="GO:0016989">
    <property type="term" value="F:sigma factor antagonist activity"/>
    <property type="evidence" value="ECO:0007669"/>
    <property type="project" value="TreeGrafter"/>
</dbReference>
<evidence type="ECO:0000256" key="1">
    <source>
        <dbReference type="SAM" id="Phobius"/>
    </source>
</evidence>
<dbReference type="PANTHER" id="PTHR30273">
    <property type="entry name" value="PERIPLASMIC SIGNAL SENSOR AND SIGMA FACTOR ACTIVATOR FECR-RELATED"/>
    <property type="match status" value="1"/>
</dbReference>
<reference evidence="4" key="1">
    <citation type="submission" date="2020-10" db="EMBL/GenBank/DDBJ databases">
        <authorList>
            <person name="Gilroy R."/>
        </authorList>
    </citation>
    <scope>NUCLEOTIDE SEQUENCE</scope>
    <source>
        <strain evidence="4">F1-3629</strain>
    </source>
</reference>
<evidence type="ECO:0000259" key="3">
    <source>
        <dbReference type="Pfam" id="PF16344"/>
    </source>
</evidence>
<organism evidence="4 5">
    <name type="scientific">Candidatus Cryptobacteroides gallistercoris</name>
    <dbReference type="NCBI Taxonomy" id="2840765"/>
    <lineage>
        <taxon>Bacteria</taxon>
        <taxon>Pseudomonadati</taxon>
        <taxon>Bacteroidota</taxon>
        <taxon>Bacteroidia</taxon>
        <taxon>Bacteroidales</taxon>
        <taxon>Candidatus Cryptobacteroides</taxon>
    </lineage>
</organism>
<evidence type="ECO:0000259" key="2">
    <source>
        <dbReference type="Pfam" id="PF04773"/>
    </source>
</evidence>
<evidence type="ECO:0000313" key="5">
    <source>
        <dbReference type="Proteomes" id="UP000771749"/>
    </source>
</evidence>
<dbReference type="Pfam" id="PF16344">
    <property type="entry name" value="FecR_C"/>
    <property type="match status" value="1"/>
</dbReference>
<dbReference type="Proteomes" id="UP000771749">
    <property type="component" value="Unassembled WGS sequence"/>
</dbReference>
<dbReference type="Gene3D" id="3.55.50.30">
    <property type="match status" value="1"/>
</dbReference>
<keyword evidence="1" id="KW-1133">Transmembrane helix</keyword>
<evidence type="ECO:0000313" key="4">
    <source>
        <dbReference type="EMBL" id="MBO8454191.1"/>
    </source>
</evidence>
<sequence>MDPYLLIRYFRCTVSQEEELAVQQWLADDADGSRAKEFNDAHLLYIGMVMHGDEAVDAGRPDSRPAVPAGRGGRPFTRSPLRKILAAVSVAAAVAFVAVVSSLVSYHVAGDRLSGQFQTVRVPAGKSMELVLSDGTSMWLNAGTEIEYPAVFSGKDRTVRLISGEAMFDVARDGKRPFNVETFASVITVLGTKFNVTVDSGAGRFSAALLRGSVKVKSLLPEDDSEYLLKPNEMISTDGESFTMSRIKDPGSVECWTRGLVDVAGVPFDELMRKFELLFDVDIIIEREQMPAIGYTWGKIRVSEGLDHALGVLSKASDFSWERNFETGTVIIR</sequence>
<keyword evidence="1" id="KW-0472">Membrane</keyword>
<dbReference type="InterPro" id="IPR032508">
    <property type="entry name" value="FecR_C"/>
</dbReference>
<accession>A0A940IG33</accession>
<reference evidence="4" key="2">
    <citation type="journal article" date="2021" name="PeerJ">
        <title>Extensive microbial diversity within the chicken gut microbiome revealed by metagenomics and culture.</title>
        <authorList>
            <person name="Gilroy R."/>
            <person name="Ravi A."/>
            <person name="Getino M."/>
            <person name="Pursley I."/>
            <person name="Horton D.L."/>
            <person name="Alikhan N.F."/>
            <person name="Baker D."/>
            <person name="Gharbi K."/>
            <person name="Hall N."/>
            <person name="Watson M."/>
            <person name="Adriaenssens E.M."/>
            <person name="Foster-Nyarko E."/>
            <person name="Jarju S."/>
            <person name="Secka A."/>
            <person name="Antonio M."/>
            <person name="Oren A."/>
            <person name="Chaudhuri R.R."/>
            <person name="La Ragione R."/>
            <person name="Hildebrand F."/>
            <person name="Pallen M.J."/>
        </authorList>
    </citation>
    <scope>NUCLEOTIDE SEQUENCE</scope>
    <source>
        <strain evidence="4">F1-3629</strain>
    </source>
</reference>
<protein>
    <submittedName>
        <fullName evidence="4">FecR domain-containing protein</fullName>
    </submittedName>
</protein>
<comment type="caution">
    <text evidence="4">The sequence shown here is derived from an EMBL/GenBank/DDBJ whole genome shotgun (WGS) entry which is preliminary data.</text>
</comment>
<dbReference type="Gene3D" id="2.60.120.1440">
    <property type="match status" value="1"/>
</dbReference>
<dbReference type="InterPro" id="IPR012373">
    <property type="entry name" value="Ferrdict_sens_TM"/>
</dbReference>
<feature type="domain" description="Protein FecR C-terminal" evidence="3">
    <location>
        <begin position="266"/>
        <end position="331"/>
    </location>
</feature>
<dbReference type="AlphaFoldDB" id="A0A940IG33"/>
<feature type="domain" description="FecR protein" evidence="2">
    <location>
        <begin position="119"/>
        <end position="215"/>
    </location>
</feature>
<feature type="transmembrane region" description="Helical" evidence="1">
    <location>
        <begin position="84"/>
        <end position="109"/>
    </location>
</feature>
<dbReference type="InterPro" id="IPR006860">
    <property type="entry name" value="FecR"/>
</dbReference>
<keyword evidence="1" id="KW-0812">Transmembrane</keyword>
<dbReference type="EMBL" id="JADIMJ010000084">
    <property type="protein sequence ID" value="MBO8454191.1"/>
    <property type="molecule type" value="Genomic_DNA"/>
</dbReference>